<protein>
    <submittedName>
        <fullName evidence="1">Uncharacterized protein</fullName>
    </submittedName>
</protein>
<dbReference type="AlphaFoldDB" id="A0A937W1K4"/>
<evidence type="ECO:0000313" key="1">
    <source>
        <dbReference type="EMBL" id="MBM3225156.1"/>
    </source>
</evidence>
<evidence type="ECO:0000313" key="2">
    <source>
        <dbReference type="Proteomes" id="UP000712673"/>
    </source>
</evidence>
<gene>
    <name evidence="1" type="ORF">FJZ47_15330</name>
</gene>
<proteinExistence type="predicted"/>
<accession>A0A937W1K4</accession>
<comment type="caution">
    <text evidence="1">The sequence shown here is derived from an EMBL/GenBank/DDBJ whole genome shotgun (WGS) entry which is preliminary data.</text>
</comment>
<organism evidence="1 2">
    <name type="scientific">Tectimicrobiota bacterium</name>
    <dbReference type="NCBI Taxonomy" id="2528274"/>
    <lineage>
        <taxon>Bacteria</taxon>
        <taxon>Pseudomonadati</taxon>
        <taxon>Nitrospinota/Tectimicrobiota group</taxon>
        <taxon>Candidatus Tectimicrobiota</taxon>
    </lineage>
</organism>
<reference evidence="1" key="1">
    <citation type="submission" date="2019-03" db="EMBL/GenBank/DDBJ databases">
        <title>Lake Tanganyika Metagenome-Assembled Genomes (MAGs).</title>
        <authorList>
            <person name="Tran P."/>
        </authorList>
    </citation>
    <scope>NUCLEOTIDE SEQUENCE</scope>
    <source>
        <strain evidence="1">K_DeepCast_65m_m2_066</strain>
    </source>
</reference>
<sequence>MTSVWQWTTAWLPGLVGMLALCLTGCDPLYHSYAFTESLKTTMPVQVVGDEVWVTSLPAGAEVYIQPYTPDQIPSHATDPAAARGKTPVRFTLPPGSYWLELALDADVFESYFSPPYDDAQFEQEGASSEALLFRPFAPGEKRRVLRYYRLEKQAQQGQTLIALFHPRGAPMERVAALYPQGEQYRFAPDELLDLLQRVQVPRNVQDPFLILLRRGGKAFWSVRDEYSVALELRQDTIEGRIVALYTGTPLPDPLIPDGGF</sequence>
<dbReference type="EMBL" id="VGLS01000497">
    <property type="protein sequence ID" value="MBM3225156.1"/>
    <property type="molecule type" value="Genomic_DNA"/>
</dbReference>
<dbReference type="Proteomes" id="UP000712673">
    <property type="component" value="Unassembled WGS sequence"/>
</dbReference>
<name>A0A937W1K4_UNCTE</name>